<gene>
    <name evidence="3" type="ORF">PXEA_LOCUS654</name>
</gene>
<feature type="transmembrane region" description="Helical" evidence="2">
    <location>
        <begin position="475"/>
        <end position="495"/>
    </location>
</feature>
<accession>A0A3S4ZU56</accession>
<keyword evidence="2" id="KW-0812">Transmembrane</keyword>
<evidence type="ECO:0000313" key="3">
    <source>
        <dbReference type="EMBL" id="VEL07214.1"/>
    </source>
</evidence>
<evidence type="ECO:0000256" key="2">
    <source>
        <dbReference type="SAM" id="Phobius"/>
    </source>
</evidence>
<keyword evidence="4" id="KW-1185">Reference proteome</keyword>
<dbReference type="AlphaFoldDB" id="A0A3S4ZU56"/>
<comment type="caution">
    <text evidence="3">The sequence shown here is derived from an EMBL/GenBank/DDBJ whole genome shotgun (WGS) entry which is preliminary data.</text>
</comment>
<feature type="compositionally biased region" description="Low complexity" evidence="1">
    <location>
        <begin position="564"/>
        <end position="579"/>
    </location>
</feature>
<feature type="region of interest" description="Disordered" evidence="1">
    <location>
        <begin position="563"/>
        <end position="617"/>
    </location>
</feature>
<evidence type="ECO:0000256" key="1">
    <source>
        <dbReference type="SAM" id="MobiDB-lite"/>
    </source>
</evidence>
<keyword evidence="2" id="KW-0472">Membrane</keyword>
<name>A0A3S4ZU56_9PLAT</name>
<sequence length="617" mass="64424">MVSLVNYCSLQGCSDAGLPAVHAELLLLLSELRVAHVYPFRCQTNSVTNAAGATASTPNMLSAAVVPAGQALPEAASSSAVPTSVLPAMATNPCRPIILTTPSYLGLANLNVVTRLLDSVPLLRSLLLTRPSTTFLPGPMWHIKCMLRDLMSCLETLSPPYMHPLELPQLVSSMTAGQLQDTLSLTSLANTTVLPGVSVTGISSHAASKTTTPRKMLSQLAFGHVTQERRYRLRRVLLLRCLCTSLSSCLHQCLSTGGWLARGPQSPIQFASVTLSQSSQTQSHLRQHAHYHHQQFNVPGASATPSTRIQQSLAGNGVPMFALSSVVAVPATLVTPRAASRINSSGQPLIPNTEPSKWPGLTCLQPLLSPRHPDPDASALLNCTSDCSPAPASFSASVGTAGLDLGCPSRSWLCANSQSSSGSSCSCCGGSGESKAGVRCSVSGTGSAPSRSKATWGGCGACSPINFGGVSQKRLIGFLAEALVGIYLGLLVYALQMRDAGGLYRLASCRLATTKSWIRVFGGGHRVRPFRPPALLSTSTATTSSTSADAAIVGTLTGQLVQPSSEISDSSSSQEHASSVTVVAKPQIISRKNSPVRAAQPPAQTSSMPPPPRPPPR</sequence>
<evidence type="ECO:0000313" key="4">
    <source>
        <dbReference type="Proteomes" id="UP000784294"/>
    </source>
</evidence>
<feature type="compositionally biased region" description="Pro residues" evidence="1">
    <location>
        <begin position="608"/>
        <end position="617"/>
    </location>
</feature>
<keyword evidence="2" id="KW-1133">Transmembrane helix</keyword>
<dbReference type="Proteomes" id="UP000784294">
    <property type="component" value="Unassembled WGS sequence"/>
</dbReference>
<proteinExistence type="predicted"/>
<organism evidence="3 4">
    <name type="scientific">Protopolystoma xenopodis</name>
    <dbReference type="NCBI Taxonomy" id="117903"/>
    <lineage>
        <taxon>Eukaryota</taxon>
        <taxon>Metazoa</taxon>
        <taxon>Spiralia</taxon>
        <taxon>Lophotrochozoa</taxon>
        <taxon>Platyhelminthes</taxon>
        <taxon>Monogenea</taxon>
        <taxon>Polyopisthocotylea</taxon>
        <taxon>Polystomatidea</taxon>
        <taxon>Polystomatidae</taxon>
        <taxon>Protopolystoma</taxon>
    </lineage>
</organism>
<protein>
    <submittedName>
        <fullName evidence="3">Uncharacterized protein</fullName>
    </submittedName>
</protein>
<reference evidence="3" key="1">
    <citation type="submission" date="2018-11" db="EMBL/GenBank/DDBJ databases">
        <authorList>
            <consortium name="Pathogen Informatics"/>
        </authorList>
    </citation>
    <scope>NUCLEOTIDE SEQUENCE</scope>
</reference>
<dbReference type="EMBL" id="CAAALY010001279">
    <property type="protein sequence ID" value="VEL07214.1"/>
    <property type="molecule type" value="Genomic_DNA"/>
</dbReference>